<organism evidence="2 3">
    <name type="scientific">Mucilaginibacter frigoritolerans</name>
    <dbReference type="NCBI Taxonomy" id="652788"/>
    <lineage>
        <taxon>Bacteria</taxon>
        <taxon>Pseudomonadati</taxon>
        <taxon>Bacteroidota</taxon>
        <taxon>Sphingobacteriia</taxon>
        <taxon>Sphingobacteriales</taxon>
        <taxon>Sphingobacteriaceae</taxon>
        <taxon>Mucilaginibacter</taxon>
    </lineage>
</organism>
<dbReference type="Proteomes" id="UP000317010">
    <property type="component" value="Unassembled WGS sequence"/>
</dbReference>
<evidence type="ECO:0000259" key="1">
    <source>
        <dbReference type="Pfam" id="PF08818"/>
    </source>
</evidence>
<sequence>MNPKVDEFLSNAEKWQAELDKLRRICLDCGLTEELKWAAPVYTFRQSNIVGINGLKESCAISFFKGALLEDAYSILIKPGEHTQAGRWIKFTSVKEITTLEPILKAYIYEAIEVEKAGVKLELKKEIIIPEEFQSKLNAIPTLKAAFEALTPGRQRGYLLHFSQPKQSKTREARIEKYIPQILGGKGLDD</sequence>
<dbReference type="AlphaFoldDB" id="A0A562U875"/>
<dbReference type="Pfam" id="PF08818">
    <property type="entry name" value="DUF1801"/>
    <property type="match status" value="1"/>
</dbReference>
<keyword evidence="3" id="KW-1185">Reference proteome</keyword>
<gene>
    <name evidence="2" type="ORF">JN11_01798</name>
</gene>
<dbReference type="InterPro" id="IPR014922">
    <property type="entry name" value="YdhG-like"/>
</dbReference>
<dbReference type="RefSeq" id="WP_211360702.1">
    <property type="nucleotide sequence ID" value="NZ_VLLI01000004.1"/>
</dbReference>
<accession>A0A562U875</accession>
<dbReference type="SUPFAM" id="SSF159888">
    <property type="entry name" value="YdhG-like"/>
    <property type="match status" value="1"/>
</dbReference>
<evidence type="ECO:0000313" key="3">
    <source>
        <dbReference type="Proteomes" id="UP000317010"/>
    </source>
</evidence>
<dbReference type="InterPro" id="IPR016786">
    <property type="entry name" value="YdeI_bac"/>
</dbReference>
<reference evidence="2 3" key="1">
    <citation type="submission" date="2019-07" db="EMBL/GenBank/DDBJ databases">
        <title>Genomic Encyclopedia of Archaeal and Bacterial Type Strains, Phase II (KMG-II): from individual species to whole genera.</title>
        <authorList>
            <person name="Goeker M."/>
        </authorList>
    </citation>
    <scope>NUCLEOTIDE SEQUENCE [LARGE SCALE GENOMIC DNA]</scope>
    <source>
        <strain evidence="2 3">ATCC BAA-1854</strain>
    </source>
</reference>
<evidence type="ECO:0000313" key="2">
    <source>
        <dbReference type="EMBL" id="TWJ01647.1"/>
    </source>
</evidence>
<feature type="domain" description="YdhG-like" evidence="1">
    <location>
        <begin position="15"/>
        <end position="112"/>
    </location>
</feature>
<dbReference type="EMBL" id="VLLI01000004">
    <property type="protein sequence ID" value="TWJ01647.1"/>
    <property type="molecule type" value="Genomic_DNA"/>
</dbReference>
<name>A0A562U875_9SPHI</name>
<proteinExistence type="predicted"/>
<dbReference type="Gene3D" id="3.90.1150.200">
    <property type="match status" value="1"/>
</dbReference>
<protein>
    <submittedName>
        <fullName evidence="2">Uncharacterized protein YdeI (YjbR/CyaY-like superfamily)</fullName>
    </submittedName>
</protein>
<dbReference type="PIRSF" id="PIRSF021308">
    <property type="entry name" value="UCP021308"/>
    <property type="match status" value="1"/>
</dbReference>
<dbReference type="Pfam" id="PF13376">
    <property type="entry name" value="OmdA"/>
    <property type="match status" value="1"/>
</dbReference>
<comment type="caution">
    <text evidence="2">The sequence shown here is derived from an EMBL/GenBank/DDBJ whole genome shotgun (WGS) entry which is preliminary data.</text>
</comment>